<keyword evidence="2" id="KW-0540">Nuclease</keyword>
<feature type="region of interest" description="Disordered" evidence="1">
    <location>
        <begin position="112"/>
        <end position="133"/>
    </location>
</feature>
<evidence type="ECO:0000256" key="1">
    <source>
        <dbReference type="SAM" id="MobiDB-lite"/>
    </source>
</evidence>
<reference evidence="2" key="1">
    <citation type="submission" date="2022-06" db="EMBL/GenBank/DDBJ databases">
        <title>Sequencing the genomes of 1000 actinobacteria strains.</title>
        <authorList>
            <person name="Klenk H.-P."/>
        </authorList>
    </citation>
    <scope>NUCLEOTIDE SEQUENCE</scope>
    <source>
        <strain evidence="2">DSM 22016</strain>
    </source>
</reference>
<protein>
    <submittedName>
        <fullName evidence="2">Very-short-patch-repair endonuclease</fullName>
    </submittedName>
</protein>
<feature type="region of interest" description="Disordered" evidence="1">
    <location>
        <begin position="301"/>
        <end position="327"/>
    </location>
</feature>
<keyword evidence="2" id="KW-0378">Hydrolase</keyword>
<dbReference type="EMBL" id="JAMZDY010000001">
    <property type="protein sequence ID" value="MCP2369998.1"/>
    <property type="molecule type" value="Genomic_DNA"/>
</dbReference>
<dbReference type="GO" id="GO:0004519">
    <property type="term" value="F:endonuclease activity"/>
    <property type="evidence" value="ECO:0007669"/>
    <property type="project" value="UniProtKB-KW"/>
</dbReference>
<dbReference type="Proteomes" id="UP001139722">
    <property type="component" value="Unassembled WGS sequence"/>
</dbReference>
<evidence type="ECO:0000313" key="2">
    <source>
        <dbReference type="EMBL" id="MCP2369998.1"/>
    </source>
</evidence>
<accession>A0A9X2KA49</accession>
<gene>
    <name evidence="2" type="ORF">BJ978_000674</name>
</gene>
<keyword evidence="3" id="KW-1185">Reference proteome</keyword>
<dbReference type="Gene3D" id="3.40.960.10">
    <property type="entry name" value="VSR Endonuclease"/>
    <property type="match status" value="1"/>
</dbReference>
<name>A0A9X2KA49_9MICO</name>
<organism evidence="2 3">
    <name type="scientific">Agromyces terreus</name>
    <dbReference type="NCBI Taxonomy" id="424795"/>
    <lineage>
        <taxon>Bacteria</taxon>
        <taxon>Bacillati</taxon>
        <taxon>Actinomycetota</taxon>
        <taxon>Actinomycetes</taxon>
        <taxon>Micrococcales</taxon>
        <taxon>Microbacteriaceae</taxon>
        <taxon>Agromyces</taxon>
    </lineage>
</organism>
<dbReference type="OrthoDB" id="2594539at2"/>
<sequence>MRVRPGWVAASDAPSQVIRAVRVGGALTAGSAAELHGLWLLDDDRLHVRVPQTASRLRSPHDAAVPLDRRAHRVCVHYRAGAGAGGAGAGAGVGGGRAGAGGDTGAGAGGGVDAVARAGGHERGGGGRRERAARPARDGLITAIAEMFRCSGAVPAMVALESALNRGRLDMPAVEQLRALSSAWVGRRLDEVSCDSDSGLETIARMLMHRLRVVVRAQVRVPGVRRVDLLVGERLVIELDGRSFHSGDDFDRDRRQDLELTLRGYLVVRISYRMVVEEWDATQRSLRELVTRGLHRAGHPGRLLPPFGAPNAARGVSDAGNEDASPL</sequence>
<comment type="caution">
    <text evidence="2">The sequence shown here is derived from an EMBL/GenBank/DDBJ whole genome shotgun (WGS) entry which is preliminary data.</text>
</comment>
<proteinExistence type="predicted"/>
<dbReference type="AlphaFoldDB" id="A0A9X2KA49"/>
<keyword evidence="2" id="KW-0255">Endonuclease</keyword>
<feature type="compositionally biased region" description="Basic and acidic residues" evidence="1">
    <location>
        <begin position="119"/>
        <end position="133"/>
    </location>
</feature>
<evidence type="ECO:0000313" key="3">
    <source>
        <dbReference type="Proteomes" id="UP001139722"/>
    </source>
</evidence>
<dbReference type="RefSeq" id="WP_157000326.1">
    <property type="nucleotide sequence ID" value="NZ_JAMZDY010000001.1"/>
</dbReference>